<dbReference type="Proteomes" id="UP000594263">
    <property type="component" value="Unplaced"/>
</dbReference>
<name>A0A7N0TLF3_KALFE</name>
<proteinExistence type="predicted"/>
<organism evidence="1 2">
    <name type="scientific">Kalanchoe fedtschenkoi</name>
    <name type="common">Lavender scallops</name>
    <name type="synonym">South American air plant</name>
    <dbReference type="NCBI Taxonomy" id="63787"/>
    <lineage>
        <taxon>Eukaryota</taxon>
        <taxon>Viridiplantae</taxon>
        <taxon>Streptophyta</taxon>
        <taxon>Embryophyta</taxon>
        <taxon>Tracheophyta</taxon>
        <taxon>Spermatophyta</taxon>
        <taxon>Magnoliopsida</taxon>
        <taxon>eudicotyledons</taxon>
        <taxon>Gunneridae</taxon>
        <taxon>Pentapetalae</taxon>
        <taxon>Saxifragales</taxon>
        <taxon>Crassulaceae</taxon>
        <taxon>Kalanchoe</taxon>
    </lineage>
</organism>
<protein>
    <submittedName>
        <fullName evidence="1">Uncharacterized protein</fullName>
    </submittedName>
</protein>
<accession>A0A7N0TLF3</accession>
<reference evidence="1" key="1">
    <citation type="submission" date="2021-01" db="UniProtKB">
        <authorList>
            <consortium name="EnsemblPlants"/>
        </authorList>
    </citation>
    <scope>IDENTIFICATION</scope>
</reference>
<keyword evidence="2" id="KW-1185">Reference proteome</keyword>
<dbReference type="Gramene" id="Kaladp0039s0638.1.v1.1">
    <property type="protein sequence ID" value="Kaladp0039s0638.1.v1.1.CDS.1"/>
    <property type="gene ID" value="Kaladp0039s0638.v1.1"/>
</dbReference>
<dbReference type="AlphaFoldDB" id="A0A7N0TLF3"/>
<evidence type="ECO:0000313" key="1">
    <source>
        <dbReference type="EnsemblPlants" id="Kaladp0039s0638.1.v1.1.CDS.1"/>
    </source>
</evidence>
<evidence type="ECO:0000313" key="2">
    <source>
        <dbReference type="Proteomes" id="UP000594263"/>
    </source>
</evidence>
<dbReference type="EnsemblPlants" id="Kaladp0039s0638.1.v1.1">
    <property type="protein sequence ID" value="Kaladp0039s0638.1.v1.1.CDS.1"/>
    <property type="gene ID" value="Kaladp0039s0638.v1.1"/>
</dbReference>
<sequence length="126" mass="14062">MAISDANSRKPCLDSCAILFTATWIFDLGRTPLYTFPNPPDPRSSLSRKFLVAFFSSLYENLWGPTLNSHASIKSAFLIFQIRKMTAATAKIINRVVEMERPRMRSLWLLLGRGSEGSDDSCSGLA</sequence>